<name>A0A0K2T223_LEPSM</name>
<dbReference type="GO" id="GO:0005634">
    <property type="term" value="C:nucleus"/>
    <property type="evidence" value="ECO:0007669"/>
    <property type="project" value="UniProtKB-SubCell"/>
</dbReference>
<evidence type="ECO:0000259" key="4">
    <source>
        <dbReference type="PROSITE" id="PS50196"/>
    </source>
</evidence>
<evidence type="ECO:0000256" key="1">
    <source>
        <dbReference type="ARBA" id="ARBA00004123"/>
    </source>
</evidence>
<evidence type="ECO:0000256" key="2">
    <source>
        <dbReference type="ARBA" id="ARBA00023242"/>
    </source>
</evidence>
<dbReference type="Gene3D" id="2.30.29.30">
    <property type="entry name" value="Pleckstrin-homology domain (PH domain)/Phosphotyrosine-binding domain (PTB)"/>
    <property type="match status" value="1"/>
</dbReference>
<feature type="compositionally biased region" description="Low complexity" evidence="3">
    <location>
        <begin position="170"/>
        <end position="180"/>
    </location>
</feature>
<feature type="region of interest" description="Disordered" evidence="3">
    <location>
        <begin position="54"/>
        <end position="120"/>
    </location>
</feature>
<dbReference type="SMART" id="SM00160">
    <property type="entry name" value="RanBD"/>
    <property type="match status" value="1"/>
</dbReference>
<dbReference type="AlphaFoldDB" id="A0A0K2T223"/>
<dbReference type="InterPro" id="IPR011993">
    <property type="entry name" value="PH-like_dom_sf"/>
</dbReference>
<dbReference type="CDD" id="cd13180">
    <property type="entry name" value="RanBD_RanBP3"/>
    <property type="match status" value="1"/>
</dbReference>
<dbReference type="EMBL" id="HACA01002758">
    <property type="protein sequence ID" value="CDW20119.1"/>
    <property type="molecule type" value="Transcribed_RNA"/>
</dbReference>
<feature type="region of interest" description="Disordered" evidence="3">
    <location>
        <begin position="152"/>
        <end position="215"/>
    </location>
</feature>
<sequence length="356" mass="38586">MSASSNSGGEEGAKESRSKFSILAPSKFSLDGSKSVSSGFTGLKASKFNFGAPQKKDVRDFGKEKEEEKKEDKSEADNMKKADSVSFLPLTKNNESSDSSSHKTDGDDGPSIGGVFTFGEKIESRIENTSSKSGFTFGENVKDRVAKDATITMEESLSAPDTTAGVSSATTTPTKTTQPPESNYFKTSGTASSSSNITNSPNALKNGSKKSLSEAAADYEESHAIKRKYEEVTVKTGEEDESNIIQLPAKLHTFDNAKRNWSEKGRGILRLNDMNDTSRLVMRSVGVLKVILNTKLFAGMSWERPSEKSIRFSGADDEGGVKIFLLTGSAKDMDRLFQLTQTRLNSLQNKKAKQSP</sequence>
<accession>A0A0K2T223</accession>
<dbReference type="OrthoDB" id="10250354at2759"/>
<dbReference type="SUPFAM" id="SSF50729">
    <property type="entry name" value="PH domain-like"/>
    <property type="match status" value="1"/>
</dbReference>
<comment type="subcellular location">
    <subcellularLocation>
        <location evidence="1">Nucleus</location>
    </subcellularLocation>
</comment>
<organism evidence="5">
    <name type="scientific">Lepeophtheirus salmonis</name>
    <name type="common">Salmon louse</name>
    <name type="synonym">Caligus salmonis</name>
    <dbReference type="NCBI Taxonomy" id="72036"/>
    <lineage>
        <taxon>Eukaryota</taxon>
        <taxon>Metazoa</taxon>
        <taxon>Ecdysozoa</taxon>
        <taxon>Arthropoda</taxon>
        <taxon>Crustacea</taxon>
        <taxon>Multicrustacea</taxon>
        <taxon>Hexanauplia</taxon>
        <taxon>Copepoda</taxon>
        <taxon>Siphonostomatoida</taxon>
        <taxon>Caligidae</taxon>
        <taxon>Lepeophtheirus</taxon>
    </lineage>
</organism>
<feature type="compositionally biased region" description="Basic and acidic residues" evidence="3">
    <location>
        <begin position="54"/>
        <end position="83"/>
    </location>
</feature>
<dbReference type="PANTHER" id="PTHR23138">
    <property type="entry name" value="RAN BINDING PROTEIN"/>
    <property type="match status" value="1"/>
</dbReference>
<keyword evidence="2" id="KW-0539">Nucleus</keyword>
<evidence type="ECO:0000256" key="3">
    <source>
        <dbReference type="SAM" id="MobiDB-lite"/>
    </source>
</evidence>
<proteinExistence type="predicted"/>
<dbReference type="GO" id="GO:0006611">
    <property type="term" value="P:protein export from nucleus"/>
    <property type="evidence" value="ECO:0007669"/>
    <property type="project" value="TreeGrafter"/>
</dbReference>
<dbReference type="InterPro" id="IPR000156">
    <property type="entry name" value="Ran_bind_dom"/>
</dbReference>
<feature type="compositionally biased region" description="Polar residues" evidence="3">
    <location>
        <begin position="153"/>
        <end position="169"/>
    </location>
</feature>
<dbReference type="PROSITE" id="PS50196">
    <property type="entry name" value="RANBD1"/>
    <property type="match status" value="1"/>
</dbReference>
<feature type="region of interest" description="Disordered" evidence="3">
    <location>
        <begin position="1"/>
        <end position="20"/>
    </location>
</feature>
<feature type="compositionally biased region" description="Polar residues" evidence="3">
    <location>
        <begin position="184"/>
        <end position="205"/>
    </location>
</feature>
<feature type="domain" description="RanBD1" evidence="4">
    <location>
        <begin position="218"/>
        <end position="303"/>
    </location>
</feature>
<evidence type="ECO:0000313" key="5">
    <source>
        <dbReference type="EMBL" id="CDW20119.1"/>
    </source>
</evidence>
<dbReference type="Pfam" id="PF00638">
    <property type="entry name" value="Ran_BP1"/>
    <property type="match status" value="1"/>
</dbReference>
<protein>
    <submittedName>
        <fullName evidence="5">Ranbinding protein 3like [Acyrthosiphon pisum]</fullName>
    </submittedName>
</protein>
<reference evidence="5" key="1">
    <citation type="submission" date="2014-05" db="EMBL/GenBank/DDBJ databases">
        <authorList>
            <person name="Chronopoulou M."/>
        </authorList>
    </citation>
    <scope>NUCLEOTIDE SEQUENCE</scope>
    <source>
        <tissue evidence="5">Whole organism</tissue>
    </source>
</reference>
<dbReference type="InterPro" id="IPR045255">
    <property type="entry name" value="RanBP1-like"/>
</dbReference>
<dbReference type="PANTHER" id="PTHR23138:SF142">
    <property type="entry name" value="RAN-BINDING PROTEIN 3B-RELATED"/>
    <property type="match status" value="1"/>
</dbReference>